<organism evidence="10 11">
    <name type="scientific">Bizionia algoritergicola</name>
    <dbReference type="NCBI Taxonomy" id="291187"/>
    <lineage>
        <taxon>Bacteria</taxon>
        <taxon>Pseudomonadati</taxon>
        <taxon>Bacteroidota</taxon>
        <taxon>Flavobacteriia</taxon>
        <taxon>Flavobacteriales</taxon>
        <taxon>Flavobacteriaceae</taxon>
        <taxon>Bizionia</taxon>
    </lineage>
</organism>
<dbReference type="Proteomes" id="UP000324358">
    <property type="component" value="Unassembled WGS sequence"/>
</dbReference>
<proteinExistence type="predicted"/>
<keyword evidence="2" id="KW-1134">Transmembrane beta strand</keyword>
<keyword evidence="6 8" id="KW-0472">Membrane</keyword>
<feature type="domain" description="POTRA" evidence="9">
    <location>
        <begin position="309"/>
        <end position="394"/>
    </location>
</feature>
<keyword evidence="11" id="KW-1185">Reference proteome</keyword>
<dbReference type="InterPro" id="IPR010827">
    <property type="entry name" value="BamA/TamA_POTRA"/>
</dbReference>
<keyword evidence="8" id="KW-1133">Transmembrane helix</keyword>
<accession>A0A5D0R1Y2</accession>
<protein>
    <submittedName>
        <fullName evidence="10">BamA/TamA family outer membrane protein</fullName>
    </submittedName>
</protein>
<dbReference type="PROSITE" id="PS51779">
    <property type="entry name" value="POTRA"/>
    <property type="match status" value="3"/>
</dbReference>
<dbReference type="Pfam" id="PF07244">
    <property type="entry name" value="POTRA"/>
    <property type="match status" value="4"/>
</dbReference>
<keyword evidence="7" id="KW-0998">Cell outer membrane</keyword>
<dbReference type="PIRSF" id="PIRSF006076">
    <property type="entry name" value="OM_assembly_OMP85"/>
    <property type="match status" value="1"/>
</dbReference>
<feature type="domain" description="POTRA" evidence="9">
    <location>
        <begin position="219"/>
        <end position="306"/>
    </location>
</feature>
<dbReference type="PANTHER" id="PTHR12815:SF47">
    <property type="entry name" value="TRANSLOCATION AND ASSEMBLY MODULE SUBUNIT TAMA"/>
    <property type="match status" value="1"/>
</dbReference>
<keyword evidence="5" id="KW-0677">Repeat</keyword>
<comment type="subcellular location">
    <subcellularLocation>
        <location evidence="1">Membrane</location>
    </subcellularLocation>
</comment>
<evidence type="ECO:0000256" key="1">
    <source>
        <dbReference type="ARBA" id="ARBA00004370"/>
    </source>
</evidence>
<dbReference type="OrthoDB" id="9802086at2"/>
<dbReference type="Gene3D" id="2.40.160.50">
    <property type="entry name" value="membrane protein fhac: a member of the omp85/tpsb transporter family"/>
    <property type="match status" value="1"/>
</dbReference>
<dbReference type="GO" id="GO:0019867">
    <property type="term" value="C:outer membrane"/>
    <property type="evidence" value="ECO:0007669"/>
    <property type="project" value="InterPro"/>
</dbReference>
<dbReference type="Pfam" id="PF01103">
    <property type="entry name" value="Omp85"/>
    <property type="match status" value="1"/>
</dbReference>
<evidence type="ECO:0000256" key="7">
    <source>
        <dbReference type="ARBA" id="ARBA00023237"/>
    </source>
</evidence>
<dbReference type="InterPro" id="IPR034746">
    <property type="entry name" value="POTRA"/>
</dbReference>
<dbReference type="InterPro" id="IPR039910">
    <property type="entry name" value="D15-like"/>
</dbReference>
<evidence type="ECO:0000259" key="9">
    <source>
        <dbReference type="PROSITE" id="PS51779"/>
    </source>
</evidence>
<keyword evidence="3 8" id="KW-0812">Transmembrane</keyword>
<dbReference type="InterPro" id="IPR023707">
    <property type="entry name" value="OM_assembly_BamA"/>
</dbReference>
<dbReference type="InterPro" id="IPR000184">
    <property type="entry name" value="Bac_surfAg_D15"/>
</dbReference>
<name>A0A5D0R1Y2_9FLAO</name>
<evidence type="ECO:0000256" key="4">
    <source>
        <dbReference type="ARBA" id="ARBA00022729"/>
    </source>
</evidence>
<dbReference type="EMBL" id="VSKL01000001">
    <property type="protein sequence ID" value="TYB75533.1"/>
    <property type="molecule type" value="Genomic_DNA"/>
</dbReference>
<evidence type="ECO:0000256" key="6">
    <source>
        <dbReference type="ARBA" id="ARBA00023136"/>
    </source>
</evidence>
<evidence type="ECO:0000256" key="5">
    <source>
        <dbReference type="ARBA" id="ARBA00022737"/>
    </source>
</evidence>
<evidence type="ECO:0000256" key="3">
    <source>
        <dbReference type="ARBA" id="ARBA00022692"/>
    </source>
</evidence>
<keyword evidence="4" id="KW-0732">Signal</keyword>
<dbReference type="Gene3D" id="3.10.20.310">
    <property type="entry name" value="membrane protein fhac"/>
    <property type="match status" value="4"/>
</dbReference>
<sequence>MKQLLNIKKENDDLGKQVNNSINITSLKTYIGLLFTFIFLVSSLNIQAQELQPAPTGKKYTLGDISVSGDTHFSPQTIITYSGLRKGEEIIIPGDKISEAIRKLWKSNLFRDINMYLLKTEGDVAYLEIRLFDLPELNELKINGIKRSKKEDVITESNLQNGVKVTENLVTTTKNYLTNKYQKDGFYNTKVHINTIEVPDSTGRPAVNMVLNVDKGKKVKVSEINFEGNSDIPDSKLRKAMKNTKQKNFLRVFKRSKFIEADYKEDLESVIDKLKENGYRDARVISDSISRIDKKNVAINIKVEEGEQYRFGDITFIGNTIYSDQQLRGILRINKGDIYNGVLLEKRIADETKPDALDITNQYQNNGYLFSTISPVEVNTEGNVIDMEIRITEGKPVYFNSVTVVGNDVTNDRVIYRELHTRPGQLYSKSNVVRTIRELSQLGYFDAEQIATNFNNPNPNEGTIDLEYGVVETGSSQVELQGGYGGGGFIGTLGLSFNNFSLKNIFNPEAYKPVPRGDGQKLALRLQASRFYQTYSFSFTEPWMGGKKPVQFSTSISHSAQFLYDPQTGNADRDKRFNISGITVGLAKRLTVPDDYFTLSQAVSFQHYNLKNYNTGLFTFGDGYSNNLAYTIGLSRNNTYNDPVFPTGGSNFSVTAKLSLPYSLMNGVDYDQLLVERDEWLAIQNDGNNSDIIRGQAADQVGAIDQERYKWLEFYKIKMKGDWYTRLFGKFIVKSGVEFGFLGAYNQARGVIPFERFFLGGDGLGSYSLDGREAVALRGYPNQSLQPIDGENIITNDGGTIYNKFSMELRYPISMSQTAKIYLLGFVEGGVSYNDFQDYNPFNLYRSSGAGVRIFMPAFGLLGIDFGYGFDALPGQTSPNGWETHFIIGQQF</sequence>
<evidence type="ECO:0000256" key="2">
    <source>
        <dbReference type="ARBA" id="ARBA00022452"/>
    </source>
</evidence>
<gene>
    <name evidence="10" type="ORF">ES675_05265</name>
</gene>
<evidence type="ECO:0000313" key="11">
    <source>
        <dbReference type="Proteomes" id="UP000324358"/>
    </source>
</evidence>
<evidence type="ECO:0000256" key="8">
    <source>
        <dbReference type="SAM" id="Phobius"/>
    </source>
</evidence>
<dbReference type="PANTHER" id="PTHR12815">
    <property type="entry name" value="SORTING AND ASSEMBLY MACHINERY SAMM50 PROTEIN FAMILY MEMBER"/>
    <property type="match status" value="1"/>
</dbReference>
<reference evidence="10 11" key="1">
    <citation type="submission" date="2019-08" db="EMBL/GenBank/DDBJ databases">
        <title>Genomes of Antarctic Bizionia species.</title>
        <authorList>
            <person name="Bowman J.P."/>
        </authorList>
    </citation>
    <scope>NUCLEOTIDE SEQUENCE [LARGE SCALE GENOMIC DNA]</scope>
    <source>
        <strain evidence="10 11">APA-1</strain>
    </source>
</reference>
<comment type="caution">
    <text evidence="10">The sequence shown here is derived from an EMBL/GenBank/DDBJ whole genome shotgun (WGS) entry which is preliminary data.</text>
</comment>
<evidence type="ECO:0000313" key="10">
    <source>
        <dbReference type="EMBL" id="TYB75533.1"/>
    </source>
</evidence>
<dbReference type="GO" id="GO:0071709">
    <property type="term" value="P:membrane assembly"/>
    <property type="evidence" value="ECO:0007669"/>
    <property type="project" value="InterPro"/>
</dbReference>
<feature type="domain" description="POTRA" evidence="9">
    <location>
        <begin position="397"/>
        <end position="473"/>
    </location>
</feature>
<dbReference type="AlphaFoldDB" id="A0A5D0R1Y2"/>
<dbReference type="RefSeq" id="WP_082985857.1">
    <property type="nucleotide sequence ID" value="NZ_VSKL01000001.1"/>
</dbReference>
<feature type="transmembrane region" description="Helical" evidence="8">
    <location>
        <begin position="30"/>
        <end position="48"/>
    </location>
</feature>